<evidence type="ECO:0000313" key="2">
    <source>
        <dbReference type="Proteomes" id="UP000038010"/>
    </source>
</evidence>
<accession>A0A0N1HYG8</accession>
<dbReference type="SUPFAM" id="SSF53067">
    <property type="entry name" value="Actin-like ATPase domain"/>
    <property type="match status" value="1"/>
</dbReference>
<reference evidence="1 2" key="1">
    <citation type="submission" date="2015-06" db="EMBL/GenBank/DDBJ databases">
        <title>Draft genome of the ant-associated black yeast Phialophora attae CBS 131958.</title>
        <authorList>
            <person name="Moreno L.F."/>
            <person name="Stielow B.J."/>
            <person name="de Hoog S."/>
            <person name="Vicente V.A."/>
            <person name="Weiss V.A."/>
            <person name="de Vries M."/>
            <person name="Cruz L.M."/>
            <person name="Souza E.M."/>
        </authorList>
    </citation>
    <scope>NUCLEOTIDE SEQUENCE [LARGE SCALE GENOMIC DNA]</scope>
    <source>
        <strain evidence="1 2">CBS 131958</strain>
    </source>
</reference>
<gene>
    <name evidence="1" type="ORF">AB675_6745</name>
</gene>
<evidence type="ECO:0000313" key="1">
    <source>
        <dbReference type="EMBL" id="KPI43474.1"/>
    </source>
</evidence>
<dbReference type="VEuPathDB" id="FungiDB:AB675_6745"/>
<dbReference type="Gene3D" id="3.90.640.10">
    <property type="entry name" value="Actin, Chain A, domain 4"/>
    <property type="match status" value="1"/>
</dbReference>
<dbReference type="AlphaFoldDB" id="A0A0N1HYG8"/>
<comment type="caution">
    <text evidence="1">The sequence shown here is derived from an EMBL/GenBank/DDBJ whole genome shotgun (WGS) entry which is preliminary data.</text>
</comment>
<dbReference type="InterPro" id="IPR043129">
    <property type="entry name" value="ATPase_NBD"/>
</dbReference>
<sequence length="618" mass="69371">MIAAIVKDEEQDKNILYVGRKVERQLRNGKLTESDVFILPKLALLEGYKDQVLGPRDDTDEYSRLTHDHADEILQRLQLTLARFQGQRVEVPLLFHNSDPHVFTLNTAADIIEGISAWFWDRAKCQIHDSLGCAPETTIQILEKAEVAAPVPEIWANAVPMVNKYREYLIKAGFPAVHIVSEAKCAAVLVARHLQTSDAGPEDIARAMESVLLVFDLGAGTLDLTATEVIQGEHLKIKTLVQSTGSFWGSQQINETFKHYLPEIIGPDFDRMVAQLSVGQPDKSVLLEPFTRGFEVAKQEFELNSNDRVTVDYDRSDRGLPPDLGNPWIGGNYLSISPVQMQAILAEYARGLEGPIADQLQRLRRGGFLKRGRRVEMYCVGGGSRSQFVINHLKETVTSASVKTSTANTDNMTALGALFTAIDRNLGSAEIARAAYGTVWTTERARYTKHKGPVQVSVDGCVTWHFDIGDRLDSSRVANGWIEIAEEDIPLGKDEFVDLEMPFVKTEEPKLVMDDINQNRPGITKLTPLLMLVSNREHTFPVEHTPRGRCMVVQTRIIPKWEGMRLYFDFVVHRTGVFPNEDHLEYETPDGELAEGYLRQRQEVHDAIDFRDLKVGVA</sequence>
<proteinExistence type="predicted"/>
<organism evidence="1 2">
    <name type="scientific">Cyphellophora attinorum</name>
    <dbReference type="NCBI Taxonomy" id="1664694"/>
    <lineage>
        <taxon>Eukaryota</taxon>
        <taxon>Fungi</taxon>
        <taxon>Dikarya</taxon>
        <taxon>Ascomycota</taxon>
        <taxon>Pezizomycotina</taxon>
        <taxon>Eurotiomycetes</taxon>
        <taxon>Chaetothyriomycetidae</taxon>
        <taxon>Chaetothyriales</taxon>
        <taxon>Cyphellophoraceae</taxon>
        <taxon>Cyphellophora</taxon>
    </lineage>
</organism>
<dbReference type="RefSeq" id="XP_018003437.1">
    <property type="nucleotide sequence ID" value="XM_018147057.1"/>
</dbReference>
<dbReference type="STRING" id="1664694.A0A0N1HYG8"/>
<dbReference type="GeneID" id="28738937"/>
<dbReference type="Proteomes" id="UP000038010">
    <property type="component" value="Unassembled WGS sequence"/>
</dbReference>
<keyword evidence="2" id="KW-1185">Reference proteome</keyword>
<dbReference type="Gene3D" id="3.30.420.40">
    <property type="match status" value="2"/>
</dbReference>
<dbReference type="OrthoDB" id="6157117at2759"/>
<dbReference type="CDD" id="cd10170">
    <property type="entry name" value="ASKHA_NBD_HSP70"/>
    <property type="match status" value="1"/>
</dbReference>
<dbReference type="PANTHER" id="PTHR42749:SF1">
    <property type="entry name" value="CELL SHAPE-DETERMINING PROTEIN MREB"/>
    <property type="match status" value="1"/>
</dbReference>
<dbReference type="EMBL" id="LFJN01000005">
    <property type="protein sequence ID" value="KPI43474.1"/>
    <property type="molecule type" value="Genomic_DNA"/>
</dbReference>
<protein>
    <submittedName>
        <fullName evidence="1">Uncharacterized protein</fullName>
    </submittedName>
</protein>
<name>A0A0N1HYG8_9EURO</name>
<dbReference type="PANTHER" id="PTHR42749">
    <property type="entry name" value="CELL SHAPE-DETERMINING PROTEIN MREB"/>
    <property type="match status" value="1"/>
</dbReference>